<accession>A0A134ALJ7</accession>
<dbReference type="PIRSF" id="PIRSF009320">
    <property type="entry name" value="Nuc_binding_HP_1000"/>
    <property type="match status" value="1"/>
</dbReference>
<dbReference type="InterPro" id="IPR050678">
    <property type="entry name" value="DNA_Partitioning_ATPase"/>
</dbReference>
<proteinExistence type="inferred from homology"/>
<dbReference type="STRING" id="755172.HMPREF1863_00062"/>
<dbReference type="Proteomes" id="UP000070442">
    <property type="component" value="Unassembled WGS sequence"/>
</dbReference>
<feature type="domain" description="AAA" evidence="5">
    <location>
        <begin position="3"/>
        <end position="173"/>
    </location>
</feature>
<dbReference type="OrthoDB" id="9815116at2"/>
<dbReference type="AlphaFoldDB" id="A0A134ALJ7"/>
<evidence type="ECO:0000313" key="6">
    <source>
        <dbReference type="EMBL" id="KXB68593.1"/>
    </source>
</evidence>
<dbReference type="PANTHER" id="PTHR13696">
    <property type="entry name" value="P-LOOP CONTAINING NUCLEOSIDE TRIPHOSPHATE HYDROLASE"/>
    <property type="match status" value="1"/>
</dbReference>
<dbReference type="InterPro" id="IPR027417">
    <property type="entry name" value="P-loop_NTPase"/>
</dbReference>
<evidence type="ECO:0000256" key="2">
    <source>
        <dbReference type="ARBA" id="ARBA00049360"/>
    </source>
</evidence>
<dbReference type="PANTHER" id="PTHR13696:SF52">
    <property type="entry name" value="PARA FAMILY PROTEIN CT_582"/>
    <property type="match status" value="1"/>
</dbReference>
<organism evidence="6 7">
    <name type="scientific">Aedoeadaptatus coxii</name>
    <dbReference type="NCBI Taxonomy" id="755172"/>
    <lineage>
        <taxon>Bacteria</taxon>
        <taxon>Bacillati</taxon>
        <taxon>Bacillota</taxon>
        <taxon>Tissierellia</taxon>
        <taxon>Tissierellales</taxon>
        <taxon>Peptoniphilaceae</taxon>
        <taxon>Aedoeadaptatus</taxon>
    </lineage>
</organism>
<dbReference type="Gene3D" id="3.40.50.300">
    <property type="entry name" value="P-loop containing nucleotide triphosphate hydrolases"/>
    <property type="match status" value="1"/>
</dbReference>
<dbReference type="PATRIC" id="fig|755172.3.peg.61"/>
<evidence type="ECO:0000313" key="7">
    <source>
        <dbReference type="Proteomes" id="UP000070442"/>
    </source>
</evidence>
<sequence length="249" mass="27562">MSRNIAVFNQKGGVGKTTTVINLADALAEKGKSVLIVDLDPQANATNGLNIDKDRDTMVYDFLLGSEENPIVNVKKNLDIIPSGASLAGIELEFAQQTNWQLKLRERIQELDHYDYLIMDCSPSLGVLSILALSAADSILAPVQCEYYALEGLSQLMASIQLVRNGFNPDLEIEGVLLTMYDGRTNLNTQVVEEVRNYFKDAVFKTVIPRNVRLAEAPSYGMSIISYDKGSKGAKAYLKLANEIIRRRK</sequence>
<dbReference type="EMBL" id="LSDG01000001">
    <property type="protein sequence ID" value="KXB68593.1"/>
    <property type="molecule type" value="Genomic_DNA"/>
</dbReference>
<dbReference type="RefSeq" id="WP_068366038.1">
    <property type="nucleotide sequence ID" value="NZ_CAMQER010000007.1"/>
</dbReference>
<evidence type="ECO:0000259" key="5">
    <source>
        <dbReference type="Pfam" id="PF13614"/>
    </source>
</evidence>
<gene>
    <name evidence="6" type="ORF">HMPREF1863_00062</name>
</gene>
<dbReference type="CDD" id="cd02042">
    <property type="entry name" value="ParAB_family"/>
    <property type="match status" value="1"/>
</dbReference>
<comment type="subunit">
    <text evidence="3">Dimerizes in the presence of ATP but not ADP; ATP-binding is required for double-stranded (ds)DNA-binding. Interacts with DnaA.</text>
</comment>
<protein>
    <recommendedName>
        <fullName evidence="4">Sporulation initiation inhibitor protein Soj</fullName>
    </recommendedName>
</protein>
<evidence type="ECO:0000256" key="4">
    <source>
        <dbReference type="ARBA" id="ARBA00071824"/>
    </source>
</evidence>
<evidence type="ECO:0000256" key="3">
    <source>
        <dbReference type="ARBA" id="ARBA00062323"/>
    </source>
</evidence>
<comment type="caution">
    <text evidence="6">The sequence shown here is derived from an EMBL/GenBank/DDBJ whole genome shotgun (WGS) entry which is preliminary data.</text>
</comment>
<dbReference type="SUPFAM" id="SSF52540">
    <property type="entry name" value="P-loop containing nucleoside triphosphate hydrolases"/>
    <property type="match status" value="1"/>
</dbReference>
<dbReference type="InterPro" id="IPR025669">
    <property type="entry name" value="AAA_dom"/>
</dbReference>
<dbReference type="Pfam" id="PF13614">
    <property type="entry name" value="AAA_31"/>
    <property type="match status" value="1"/>
</dbReference>
<evidence type="ECO:0000256" key="1">
    <source>
        <dbReference type="ARBA" id="ARBA00006976"/>
    </source>
</evidence>
<reference evidence="7" key="1">
    <citation type="submission" date="2016-01" db="EMBL/GenBank/DDBJ databases">
        <authorList>
            <person name="Mitreva M."/>
            <person name="Pepin K.H."/>
            <person name="Mihindukulasuriya K.A."/>
            <person name="Fulton R."/>
            <person name="Fronick C."/>
            <person name="O'Laughlin M."/>
            <person name="Miner T."/>
            <person name="Herter B."/>
            <person name="Rosa B.A."/>
            <person name="Cordes M."/>
            <person name="Tomlinson C."/>
            <person name="Wollam A."/>
            <person name="Palsikar V.B."/>
            <person name="Mardis E.R."/>
            <person name="Wilson R.K."/>
        </authorList>
    </citation>
    <scope>NUCLEOTIDE SEQUENCE [LARGE SCALE GENOMIC DNA]</scope>
    <source>
        <strain evidence="7">DNF00729</strain>
    </source>
</reference>
<comment type="catalytic activity">
    <reaction evidence="2">
        <text>ATP + H2O = ADP + phosphate + H(+)</text>
        <dbReference type="Rhea" id="RHEA:13065"/>
        <dbReference type="ChEBI" id="CHEBI:15377"/>
        <dbReference type="ChEBI" id="CHEBI:15378"/>
        <dbReference type="ChEBI" id="CHEBI:30616"/>
        <dbReference type="ChEBI" id="CHEBI:43474"/>
        <dbReference type="ChEBI" id="CHEBI:456216"/>
    </reaction>
</comment>
<dbReference type="FunFam" id="3.40.50.300:FF:000285">
    <property type="entry name" value="Sporulation initiation inhibitor Soj"/>
    <property type="match status" value="1"/>
</dbReference>
<keyword evidence="7" id="KW-1185">Reference proteome</keyword>
<comment type="similarity">
    <text evidence="1">Belongs to the ParA family.</text>
</comment>
<name>A0A134ALJ7_9FIRM</name>